<dbReference type="EMBL" id="GL877001">
    <property type="protein sequence ID" value="KLU92848.1"/>
    <property type="molecule type" value="Genomic_DNA"/>
</dbReference>
<keyword evidence="7" id="KW-0503">Monooxygenase</keyword>
<reference evidence="10" key="5">
    <citation type="submission" date="2015-06" db="UniProtKB">
        <authorList>
            <consortium name="EnsemblFungi"/>
        </authorList>
    </citation>
    <scope>IDENTIFICATION</scope>
    <source>
        <strain evidence="10">ATCC 64411</strain>
    </source>
</reference>
<keyword evidence="3" id="KW-0349">Heme</keyword>
<dbReference type="SUPFAM" id="SSF48264">
    <property type="entry name" value="Cytochrome P450"/>
    <property type="match status" value="1"/>
</dbReference>
<dbReference type="PANTHER" id="PTHR46206">
    <property type="entry name" value="CYTOCHROME P450"/>
    <property type="match status" value="1"/>
</dbReference>
<dbReference type="EnsemblFungi" id="MAPG_11810T0">
    <property type="protein sequence ID" value="MAPG_11810T0"/>
    <property type="gene ID" value="MAPG_11810"/>
</dbReference>
<dbReference type="GO" id="GO:0004497">
    <property type="term" value="F:monooxygenase activity"/>
    <property type="evidence" value="ECO:0007669"/>
    <property type="project" value="UniProtKB-KW"/>
</dbReference>
<evidence type="ECO:0000256" key="7">
    <source>
        <dbReference type="ARBA" id="ARBA00023033"/>
    </source>
</evidence>
<reference evidence="11" key="2">
    <citation type="submission" date="2010-05" db="EMBL/GenBank/DDBJ databases">
        <title>The genome sequence of Magnaporthe poae strain ATCC 64411.</title>
        <authorList>
            <person name="Ma L.-J."/>
            <person name="Dead R."/>
            <person name="Young S."/>
            <person name="Zeng Q."/>
            <person name="Koehrsen M."/>
            <person name="Alvarado L."/>
            <person name="Berlin A."/>
            <person name="Chapman S.B."/>
            <person name="Chen Z."/>
            <person name="Freedman E."/>
            <person name="Gellesch M."/>
            <person name="Goldberg J."/>
            <person name="Griggs A."/>
            <person name="Gujja S."/>
            <person name="Heilman E.R."/>
            <person name="Heiman D."/>
            <person name="Hepburn T."/>
            <person name="Howarth C."/>
            <person name="Jen D."/>
            <person name="Larson L."/>
            <person name="Mehta T."/>
            <person name="Neiman D."/>
            <person name="Pearson M."/>
            <person name="Roberts A."/>
            <person name="Saif S."/>
            <person name="Shea T."/>
            <person name="Shenoy N."/>
            <person name="Sisk P."/>
            <person name="Stolte C."/>
            <person name="Sykes S."/>
            <person name="Walk T."/>
            <person name="White J."/>
            <person name="Yandava C."/>
            <person name="Haas B."/>
            <person name="Nusbaum C."/>
            <person name="Birren B."/>
        </authorList>
    </citation>
    <scope>NUCLEOTIDE SEQUENCE [LARGE SCALE GENOMIC DNA]</scope>
    <source>
        <strain evidence="11">ATCC 64411 / 73-15</strain>
    </source>
</reference>
<dbReference type="GO" id="GO:0020037">
    <property type="term" value="F:heme binding"/>
    <property type="evidence" value="ECO:0007669"/>
    <property type="project" value="InterPro"/>
</dbReference>
<dbReference type="Gene3D" id="1.10.630.10">
    <property type="entry name" value="Cytochrome P450"/>
    <property type="match status" value="1"/>
</dbReference>
<evidence type="ECO:0000313" key="10">
    <source>
        <dbReference type="EnsemblFungi" id="MAPG_11810T0"/>
    </source>
</evidence>
<gene>
    <name evidence="9" type="ORF">MAPG_11810</name>
</gene>
<keyword evidence="4" id="KW-0479">Metal-binding</keyword>
<keyword evidence="11" id="KW-1185">Reference proteome</keyword>
<dbReference type="InterPro" id="IPR036396">
    <property type="entry name" value="Cyt_P450_sf"/>
</dbReference>
<keyword evidence="6" id="KW-0408">Iron</keyword>
<keyword evidence="5" id="KW-0560">Oxidoreductase</keyword>
<dbReference type="AlphaFoldDB" id="A0A0C4EG86"/>
<dbReference type="VEuPathDB" id="FungiDB:MAPG_11810"/>
<feature type="transmembrane region" description="Helical" evidence="8">
    <location>
        <begin position="29"/>
        <end position="48"/>
    </location>
</feature>
<sequence>MSNILQVSTAWVQNRLLNRHDAFEFNQSTIALTLLALILLPLVANLFVGAGAKATKVPLINPPGLFQLTTQKRFEFVRNGSELLREGRRRFPGKPFRLITNVNAVTVLPPNRAKEVNDLPTLSFRKAVSSEVPLGLTGFGFYRLLEHPTEMVQKVITKHLTKRLNTVTKPLALETSFAVTKILGNKPNWFEVTIQAAALDIVARLSSRVFLGPDVCRDEKWLGITKSYTIVQNQGIYTMRLFPKFFRPIVYLFDPSCRKTRQLYYQARDIIEPVVAKRRKE</sequence>
<reference evidence="9" key="3">
    <citation type="submission" date="2011-03" db="EMBL/GenBank/DDBJ databases">
        <title>Annotation of Magnaporthe poae ATCC 64411.</title>
        <authorList>
            <person name="Ma L.-J."/>
            <person name="Dead R."/>
            <person name="Young S.K."/>
            <person name="Zeng Q."/>
            <person name="Gargeya S."/>
            <person name="Fitzgerald M."/>
            <person name="Haas B."/>
            <person name="Abouelleil A."/>
            <person name="Alvarado L."/>
            <person name="Arachchi H.M."/>
            <person name="Berlin A."/>
            <person name="Brown A."/>
            <person name="Chapman S.B."/>
            <person name="Chen Z."/>
            <person name="Dunbar C."/>
            <person name="Freedman E."/>
            <person name="Gearin G."/>
            <person name="Gellesch M."/>
            <person name="Goldberg J."/>
            <person name="Griggs A."/>
            <person name="Gujja S."/>
            <person name="Heiman D."/>
            <person name="Howarth C."/>
            <person name="Larson L."/>
            <person name="Lui A."/>
            <person name="MacDonald P.J.P."/>
            <person name="Mehta T."/>
            <person name="Montmayeur A."/>
            <person name="Murphy C."/>
            <person name="Neiman D."/>
            <person name="Pearson M."/>
            <person name="Priest M."/>
            <person name="Roberts A."/>
            <person name="Saif S."/>
            <person name="Shea T."/>
            <person name="Shenoy N."/>
            <person name="Sisk P."/>
            <person name="Stolte C."/>
            <person name="Sykes S."/>
            <person name="Yandava C."/>
            <person name="Wortman J."/>
            <person name="Nusbaum C."/>
            <person name="Birren B."/>
        </authorList>
    </citation>
    <scope>NUCLEOTIDE SEQUENCE</scope>
    <source>
        <strain evidence="9">ATCC 64411</strain>
    </source>
</reference>
<dbReference type="GO" id="GO:0016705">
    <property type="term" value="F:oxidoreductase activity, acting on paired donors, with incorporation or reduction of molecular oxygen"/>
    <property type="evidence" value="ECO:0007669"/>
    <property type="project" value="InterPro"/>
</dbReference>
<reference evidence="9" key="1">
    <citation type="submission" date="2010-05" db="EMBL/GenBank/DDBJ databases">
        <title>The Genome Sequence of Magnaporthe poae strain ATCC 64411.</title>
        <authorList>
            <consortium name="The Broad Institute Genome Sequencing Platform"/>
            <consortium name="Broad Institute Genome Sequencing Center for Infectious Disease"/>
            <person name="Ma L.-J."/>
            <person name="Dead R."/>
            <person name="Young S."/>
            <person name="Zeng Q."/>
            <person name="Koehrsen M."/>
            <person name="Alvarado L."/>
            <person name="Berlin A."/>
            <person name="Chapman S.B."/>
            <person name="Chen Z."/>
            <person name="Freedman E."/>
            <person name="Gellesch M."/>
            <person name="Goldberg J."/>
            <person name="Griggs A."/>
            <person name="Gujja S."/>
            <person name="Heilman E.R."/>
            <person name="Heiman D."/>
            <person name="Hepburn T."/>
            <person name="Howarth C."/>
            <person name="Jen D."/>
            <person name="Larson L."/>
            <person name="Mehta T."/>
            <person name="Neiman D."/>
            <person name="Pearson M."/>
            <person name="Roberts A."/>
            <person name="Saif S."/>
            <person name="Shea T."/>
            <person name="Shenoy N."/>
            <person name="Sisk P."/>
            <person name="Stolte C."/>
            <person name="Sykes S."/>
            <person name="Walk T."/>
            <person name="White J."/>
            <person name="Yandava C."/>
            <person name="Haas B."/>
            <person name="Nusbaum C."/>
            <person name="Birren B."/>
        </authorList>
    </citation>
    <scope>NUCLEOTIDE SEQUENCE</scope>
    <source>
        <strain evidence="9">ATCC 64411</strain>
    </source>
</reference>
<dbReference type="PANTHER" id="PTHR46206:SF2">
    <property type="entry name" value="CYTOCHROME P450 MONOOXYGENASE AUSG-RELATED"/>
    <property type="match status" value="1"/>
</dbReference>
<evidence type="ECO:0000256" key="2">
    <source>
        <dbReference type="ARBA" id="ARBA00010617"/>
    </source>
</evidence>
<reference evidence="10" key="4">
    <citation type="journal article" date="2015" name="G3 (Bethesda)">
        <title>Genome sequences of three phytopathogenic species of the Magnaporthaceae family of fungi.</title>
        <authorList>
            <person name="Okagaki L.H."/>
            <person name="Nunes C.C."/>
            <person name="Sailsbery J."/>
            <person name="Clay B."/>
            <person name="Brown D."/>
            <person name="John T."/>
            <person name="Oh Y."/>
            <person name="Young N."/>
            <person name="Fitzgerald M."/>
            <person name="Haas B.J."/>
            <person name="Zeng Q."/>
            <person name="Young S."/>
            <person name="Adiconis X."/>
            <person name="Fan L."/>
            <person name="Levin J.Z."/>
            <person name="Mitchell T.K."/>
            <person name="Okubara P.A."/>
            <person name="Farman M.L."/>
            <person name="Kohn L.M."/>
            <person name="Birren B."/>
            <person name="Ma L.-J."/>
            <person name="Dean R.A."/>
        </authorList>
    </citation>
    <scope>NUCLEOTIDE SEQUENCE</scope>
    <source>
        <strain evidence="10">ATCC 64411 / 73-15</strain>
    </source>
</reference>
<dbReference type="GO" id="GO:0005506">
    <property type="term" value="F:iron ion binding"/>
    <property type="evidence" value="ECO:0007669"/>
    <property type="project" value="InterPro"/>
</dbReference>
<dbReference type="STRING" id="644358.A0A0C4EG86"/>
<accession>A0A0C4EG86</accession>
<dbReference type="EMBL" id="ADBL01002926">
    <property type="status" value="NOT_ANNOTATED_CDS"/>
    <property type="molecule type" value="Genomic_DNA"/>
</dbReference>
<name>A0A0C4EG86_MAGP6</name>
<evidence type="ECO:0000256" key="1">
    <source>
        <dbReference type="ARBA" id="ARBA00001971"/>
    </source>
</evidence>
<comment type="cofactor">
    <cofactor evidence="1">
        <name>heme</name>
        <dbReference type="ChEBI" id="CHEBI:30413"/>
    </cofactor>
</comment>
<keyword evidence="8" id="KW-0472">Membrane</keyword>
<keyword evidence="8" id="KW-1133">Transmembrane helix</keyword>
<keyword evidence="8" id="KW-0812">Transmembrane</keyword>
<evidence type="ECO:0000256" key="4">
    <source>
        <dbReference type="ARBA" id="ARBA00022723"/>
    </source>
</evidence>
<dbReference type="OrthoDB" id="1844152at2759"/>
<evidence type="ECO:0000256" key="5">
    <source>
        <dbReference type="ARBA" id="ARBA00023002"/>
    </source>
</evidence>
<evidence type="ECO:0000256" key="6">
    <source>
        <dbReference type="ARBA" id="ARBA00023004"/>
    </source>
</evidence>
<evidence type="ECO:0000313" key="11">
    <source>
        <dbReference type="Proteomes" id="UP000011715"/>
    </source>
</evidence>
<proteinExistence type="inferred from homology"/>
<evidence type="ECO:0000256" key="3">
    <source>
        <dbReference type="ARBA" id="ARBA00022617"/>
    </source>
</evidence>
<comment type="similarity">
    <text evidence="2">Belongs to the cytochrome P450 family.</text>
</comment>
<protein>
    <submittedName>
        <fullName evidence="9 10">Uncharacterized protein</fullName>
    </submittedName>
</protein>
<evidence type="ECO:0000256" key="8">
    <source>
        <dbReference type="SAM" id="Phobius"/>
    </source>
</evidence>
<evidence type="ECO:0000313" key="9">
    <source>
        <dbReference type="EMBL" id="KLU92848.1"/>
    </source>
</evidence>
<dbReference type="Proteomes" id="UP000011715">
    <property type="component" value="Unassembled WGS sequence"/>
</dbReference>
<dbReference type="OMA" id="PAWHEIN"/>
<organism evidence="10 11">
    <name type="scientific">Magnaporthiopsis poae (strain ATCC 64411 / 73-15)</name>
    <name type="common">Kentucky bluegrass fungus</name>
    <name type="synonym">Magnaporthe poae</name>
    <dbReference type="NCBI Taxonomy" id="644358"/>
    <lineage>
        <taxon>Eukaryota</taxon>
        <taxon>Fungi</taxon>
        <taxon>Dikarya</taxon>
        <taxon>Ascomycota</taxon>
        <taxon>Pezizomycotina</taxon>
        <taxon>Sordariomycetes</taxon>
        <taxon>Sordariomycetidae</taxon>
        <taxon>Magnaporthales</taxon>
        <taxon>Magnaporthaceae</taxon>
        <taxon>Magnaporthiopsis</taxon>
    </lineage>
</organism>